<dbReference type="RefSeq" id="WP_425580111.1">
    <property type="nucleotide sequence ID" value="NZ_BAAABV010000005.1"/>
</dbReference>
<protein>
    <submittedName>
        <fullName evidence="2">Uncharacterized protein</fullName>
    </submittedName>
</protein>
<name>A0ABN0V1I2_9ACTN</name>
<dbReference type="Proteomes" id="UP001501867">
    <property type="component" value="Unassembled WGS sequence"/>
</dbReference>
<keyword evidence="3" id="KW-1185">Reference proteome</keyword>
<proteinExistence type="predicted"/>
<evidence type="ECO:0000256" key="1">
    <source>
        <dbReference type="SAM" id="MobiDB-lite"/>
    </source>
</evidence>
<evidence type="ECO:0000313" key="3">
    <source>
        <dbReference type="Proteomes" id="UP001501867"/>
    </source>
</evidence>
<sequence length="54" mass="6433">MAKQRKRLKAAGVRRFYGAQARRPRPRQNRIGSAAARRDARDLSRMRHSNTWLW</sequence>
<gene>
    <name evidence="2" type="ORF">GCM10010302_05300</name>
</gene>
<reference evidence="2 3" key="1">
    <citation type="journal article" date="2019" name="Int. J. Syst. Evol. Microbiol.">
        <title>The Global Catalogue of Microorganisms (GCM) 10K type strain sequencing project: providing services to taxonomists for standard genome sequencing and annotation.</title>
        <authorList>
            <consortium name="The Broad Institute Genomics Platform"/>
            <consortium name="The Broad Institute Genome Sequencing Center for Infectious Disease"/>
            <person name="Wu L."/>
            <person name="Ma J."/>
        </authorList>
    </citation>
    <scope>NUCLEOTIDE SEQUENCE [LARGE SCALE GENOMIC DNA]</scope>
    <source>
        <strain evidence="2 3">JCM 4505</strain>
    </source>
</reference>
<organism evidence="2 3">
    <name type="scientific">Streptomyces polychromogenes</name>
    <dbReference type="NCBI Taxonomy" id="67342"/>
    <lineage>
        <taxon>Bacteria</taxon>
        <taxon>Bacillati</taxon>
        <taxon>Actinomycetota</taxon>
        <taxon>Actinomycetes</taxon>
        <taxon>Kitasatosporales</taxon>
        <taxon>Streptomycetaceae</taxon>
        <taxon>Streptomyces</taxon>
    </lineage>
</organism>
<evidence type="ECO:0000313" key="2">
    <source>
        <dbReference type="EMBL" id="GAA0270677.1"/>
    </source>
</evidence>
<comment type="caution">
    <text evidence="2">The sequence shown here is derived from an EMBL/GenBank/DDBJ whole genome shotgun (WGS) entry which is preliminary data.</text>
</comment>
<feature type="region of interest" description="Disordered" evidence="1">
    <location>
        <begin position="15"/>
        <end position="43"/>
    </location>
</feature>
<accession>A0ABN0V1I2</accession>
<dbReference type="EMBL" id="BAAABV010000005">
    <property type="protein sequence ID" value="GAA0270677.1"/>
    <property type="molecule type" value="Genomic_DNA"/>
</dbReference>